<comment type="caution">
    <text evidence="2">The sequence shown here is derived from an EMBL/GenBank/DDBJ whole genome shotgun (WGS) entry which is preliminary data.</text>
</comment>
<dbReference type="InterPro" id="IPR051608">
    <property type="entry name" value="RQC_Subunit_NEMF"/>
</dbReference>
<dbReference type="InParanoid" id="A0A0J6ZSG5"/>
<dbReference type="GO" id="GO:1990112">
    <property type="term" value="C:RQC complex"/>
    <property type="evidence" value="ECO:0007669"/>
    <property type="project" value="TreeGrafter"/>
</dbReference>
<dbReference type="PANTHER" id="PTHR15239">
    <property type="entry name" value="NUCLEAR EXPORT MEDIATOR FACTOR NEMF"/>
    <property type="match status" value="1"/>
</dbReference>
<sequence length="571" mass="65835">MNLDGITLHCITNELADILKGGQISKIYQLDRRALYFRVFNEKGIHHLIITLDDSPRVYISQHMPPTPDVPTGLCMFLRKYYENGRIASIHQLHLDRIIEIAIDILDISGRVVSRKIHIELMGKYSNVIFTENGMIIEALIKTGKDTKALRTIAPKEPYDFPPNFMRMNPFEFTVDELTAMMQSGGDEPLGKWMLKRFNGMSTIVLNELSLRTGLDKEQLVLSLTSQAIISWCRAVEAFGKELQHASGAYVYTVQKKEIIFPLELSSMAQYPRRHFNLIEEYLSEYQSTHRSLNGGQEELQKKVSKLIEKQKRKIKRVAGELQETKKMDTYKLYGDLLMIYAYEKHDHEKSVTVKNLLSPQQESLLIPLNPAYSMTNNANRYYKRYAKMRNRKQKSAELHEVNQNHLNYLYSLEYALDNASTKAELTDIKAEMHQMGLIKTSARDKMKKEFSQQILTVSADGLEIWIGRNNRQNDFLTLKKAHPYDLWFHVKNQPGSHVILSCHRVSPTDRQITIAAQLAAYYSKARNSSKVEVDCTLVRNVKKPAHAVPGFVIFDKQTTYIAEPKNWVQE</sequence>
<gene>
    <name evidence="2" type="ORF">AB840_00525</name>
</gene>
<proteinExistence type="predicted"/>
<dbReference type="STRING" id="39029.BSR42_06365"/>
<evidence type="ECO:0000313" key="3">
    <source>
        <dbReference type="Proteomes" id="UP000036503"/>
    </source>
</evidence>
<dbReference type="AlphaFoldDB" id="A0A0J6ZSG5"/>
<dbReference type="Proteomes" id="UP000036503">
    <property type="component" value="Unassembled WGS sequence"/>
</dbReference>
<accession>A0A0J6ZSG5</accession>
<protein>
    <submittedName>
        <fullName evidence="2">Fibronectin-binding protein</fullName>
    </submittedName>
</protein>
<keyword evidence="3" id="KW-1185">Reference proteome</keyword>
<dbReference type="OrthoDB" id="9766163at2"/>
<feature type="domain" description="NFACT RNA-binding" evidence="1">
    <location>
        <begin position="458"/>
        <end position="547"/>
    </location>
</feature>
<dbReference type="FunCoup" id="A0A0J6ZSG5">
    <property type="interactions" value="157"/>
</dbReference>
<dbReference type="RefSeq" id="WP_048512861.1">
    <property type="nucleotide sequence ID" value="NZ_FUXD01000003.1"/>
</dbReference>
<dbReference type="PATRIC" id="fig|1122219.3.peg.113"/>
<dbReference type="Pfam" id="PF05670">
    <property type="entry name" value="NFACT-R_1"/>
    <property type="match status" value="1"/>
</dbReference>
<dbReference type="PANTHER" id="PTHR15239:SF6">
    <property type="entry name" value="RIBOSOME QUALITY CONTROL COMPLEX SUBUNIT NEMF"/>
    <property type="match status" value="1"/>
</dbReference>
<evidence type="ECO:0000259" key="1">
    <source>
        <dbReference type="Pfam" id="PF05670"/>
    </source>
</evidence>
<name>A0A0J6ZSG5_9FIRM</name>
<dbReference type="GO" id="GO:0000049">
    <property type="term" value="F:tRNA binding"/>
    <property type="evidence" value="ECO:0007669"/>
    <property type="project" value="TreeGrafter"/>
</dbReference>
<evidence type="ECO:0000313" key="2">
    <source>
        <dbReference type="EMBL" id="KMO87901.1"/>
    </source>
</evidence>
<dbReference type="EMBL" id="LEKT01000001">
    <property type="protein sequence ID" value="KMO87901.1"/>
    <property type="molecule type" value="Genomic_DNA"/>
</dbReference>
<dbReference type="GO" id="GO:0043023">
    <property type="term" value="F:ribosomal large subunit binding"/>
    <property type="evidence" value="ECO:0007669"/>
    <property type="project" value="TreeGrafter"/>
</dbReference>
<dbReference type="InterPro" id="IPR008532">
    <property type="entry name" value="NFACT_RNA-bd"/>
</dbReference>
<dbReference type="Pfam" id="PF05833">
    <property type="entry name" value="NFACT_N"/>
    <property type="match status" value="1"/>
</dbReference>
<dbReference type="GO" id="GO:0072344">
    <property type="term" value="P:rescue of stalled ribosome"/>
    <property type="evidence" value="ECO:0007669"/>
    <property type="project" value="TreeGrafter"/>
</dbReference>
<dbReference type="Gene3D" id="2.30.310.10">
    <property type="entry name" value="ibrinogen binding protein from staphylococcus aureus domain"/>
    <property type="match status" value="1"/>
</dbReference>
<reference evidence="2 3" key="1">
    <citation type="submission" date="2015-06" db="EMBL/GenBank/DDBJ databases">
        <title>Draft genome sequence of beer spoilage bacterium Megasphaera cerevisiae type strain 20462.</title>
        <authorList>
            <person name="Kutumbaka K."/>
            <person name="Pasmowitz J."/>
            <person name="Mategko J."/>
            <person name="Reyes D."/>
            <person name="Friedrich A."/>
            <person name="Han S."/>
            <person name="Martens-Habbena W."/>
            <person name="Neal-McKinney J."/>
            <person name="Janagama H.K."/>
            <person name="Nadala C."/>
            <person name="Samadpour M."/>
        </authorList>
    </citation>
    <scope>NUCLEOTIDE SEQUENCE [LARGE SCALE GENOMIC DNA]</scope>
    <source>
        <strain evidence="2 3">DSM 20462</strain>
    </source>
</reference>
<organism evidence="2 3">
    <name type="scientific">Megasphaera cerevisiae DSM 20462</name>
    <dbReference type="NCBI Taxonomy" id="1122219"/>
    <lineage>
        <taxon>Bacteria</taxon>
        <taxon>Bacillati</taxon>
        <taxon>Bacillota</taxon>
        <taxon>Negativicutes</taxon>
        <taxon>Veillonellales</taxon>
        <taxon>Veillonellaceae</taxon>
        <taxon>Megasphaera</taxon>
    </lineage>
</organism>